<evidence type="ECO:0000256" key="2">
    <source>
        <dbReference type="ARBA" id="ARBA00010922"/>
    </source>
</evidence>
<dbReference type="GO" id="GO:0036464">
    <property type="term" value="C:cytoplasmic ribonucleoprotein granule"/>
    <property type="evidence" value="ECO:0007669"/>
    <property type="project" value="TreeGrafter"/>
</dbReference>
<name>E2A4I1_CAMFO</name>
<comment type="cofactor">
    <cofactor evidence="1">
        <name>Mg(2+)</name>
        <dbReference type="ChEBI" id="CHEBI:18420"/>
    </cofactor>
</comment>
<accession>E2A4I1</accession>
<keyword evidence="7" id="KW-0378">Hydrolase</keyword>
<keyword evidence="4" id="KW-0479">Metal-binding</keyword>
<dbReference type="InterPro" id="IPR040546">
    <property type="entry name" value="Rege-1_UBA-like"/>
</dbReference>
<dbReference type="Pfam" id="PF18039">
    <property type="entry name" value="UBA_6"/>
    <property type="match status" value="1"/>
</dbReference>
<dbReference type="EMBL" id="GL436664">
    <property type="protein sequence ID" value="EFN71664.1"/>
    <property type="molecule type" value="Genomic_DNA"/>
</dbReference>
<dbReference type="GO" id="GO:0003729">
    <property type="term" value="F:mRNA binding"/>
    <property type="evidence" value="ECO:0007669"/>
    <property type="project" value="TreeGrafter"/>
</dbReference>
<dbReference type="CDD" id="cd18729">
    <property type="entry name" value="PIN_Zc3h12-like"/>
    <property type="match status" value="1"/>
</dbReference>
<keyword evidence="5" id="KW-0255">Endonuclease</keyword>
<dbReference type="FunFam" id="3.40.50.11980:FF:000001">
    <property type="entry name" value="ZC3H12A isoform 1"/>
    <property type="match status" value="1"/>
</dbReference>
<evidence type="ECO:0000256" key="8">
    <source>
        <dbReference type="ARBA" id="ARBA00022833"/>
    </source>
</evidence>
<keyword evidence="13" id="KW-1185">Reference proteome</keyword>
<dbReference type="OMA" id="CMCGGEE"/>
<comment type="similarity">
    <text evidence="2">Belongs to the ZC3H12 family.</text>
</comment>
<dbReference type="InterPro" id="IPR051101">
    <property type="entry name" value="ZC3H12/N4BP1_RNase_Reg"/>
</dbReference>
<dbReference type="OrthoDB" id="392925at2759"/>
<evidence type="ECO:0000256" key="4">
    <source>
        <dbReference type="ARBA" id="ARBA00022723"/>
    </source>
</evidence>
<proteinExistence type="inferred from homology"/>
<dbReference type="InterPro" id="IPR021869">
    <property type="entry name" value="RNase_Zc3h12_NYN"/>
</dbReference>
<gene>
    <name evidence="12" type="ORF">EAG_10095</name>
</gene>
<evidence type="ECO:0000313" key="13">
    <source>
        <dbReference type="Proteomes" id="UP000000311"/>
    </source>
</evidence>
<dbReference type="Pfam" id="PF11977">
    <property type="entry name" value="RNase_Zc3h12a"/>
    <property type="match status" value="1"/>
</dbReference>
<reference evidence="12 13" key="1">
    <citation type="journal article" date="2010" name="Science">
        <title>Genomic comparison of the ants Camponotus floridanus and Harpegnathos saltator.</title>
        <authorList>
            <person name="Bonasio R."/>
            <person name="Zhang G."/>
            <person name="Ye C."/>
            <person name="Mutti N.S."/>
            <person name="Fang X."/>
            <person name="Qin N."/>
            <person name="Donahue G."/>
            <person name="Yang P."/>
            <person name="Li Q."/>
            <person name="Li C."/>
            <person name="Zhang P."/>
            <person name="Huang Z."/>
            <person name="Berger S.L."/>
            <person name="Reinberg D."/>
            <person name="Wang J."/>
            <person name="Liebig J."/>
        </authorList>
    </citation>
    <scope>NUCLEOTIDE SEQUENCE [LARGE SCALE GENOMIC DNA]</scope>
    <source>
        <strain evidence="13">C129</strain>
    </source>
</reference>
<dbReference type="GO" id="GO:0005634">
    <property type="term" value="C:nucleus"/>
    <property type="evidence" value="ECO:0007669"/>
    <property type="project" value="TreeGrafter"/>
</dbReference>
<evidence type="ECO:0000256" key="3">
    <source>
        <dbReference type="ARBA" id="ARBA00022722"/>
    </source>
</evidence>
<dbReference type="AlphaFoldDB" id="E2A4I1"/>
<evidence type="ECO:0000256" key="6">
    <source>
        <dbReference type="ARBA" id="ARBA00022771"/>
    </source>
</evidence>
<evidence type="ECO:0000259" key="11">
    <source>
        <dbReference type="Pfam" id="PF18039"/>
    </source>
</evidence>
<dbReference type="Gene3D" id="3.40.50.11980">
    <property type="match status" value="1"/>
</dbReference>
<keyword evidence="3" id="KW-0540">Nuclease</keyword>
<evidence type="ECO:0000313" key="12">
    <source>
        <dbReference type="EMBL" id="EFN71664.1"/>
    </source>
</evidence>
<evidence type="ECO:0000259" key="10">
    <source>
        <dbReference type="Pfam" id="PF11977"/>
    </source>
</evidence>
<evidence type="ECO:0000256" key="9">
    <source>
        <dbReference type="ARBA" id="ARBA00022842"/>
    </source>
</evidence>
<keyword evidence="6" id="KW-0863">Zinc-finger</keyword>
<organism evidence="13">
    <name type="scientific">Camponotus floridanus</name>
    <name type="common">Florida carpenter ant</name>
    <dbReference type="NCBI Taxonomy" id="104421"/>
    <lineage>
        <taxon>Eukaryota</taxon>
        <taxon>Metazoa</taxon>
        <taxon>Ecdysozoa</taxon>
        <taxon>Arthropoda</taxon>
        <taxon>Hexapoda</taxon>
        <taxon>Insecta</taxon>
        <taxon>Pterygota</taxon>
        <taxon>Neoptera</taxon>
        <taxon>Endopterygota</taxon>
        <taxon>Hymenoptera</taxon>
        <taxon>Apocrita</taxon>
        <taxon>Aculeata</taxon>
        <taxon>Formicoidea</taxon>
        <taxon>Formicidae</taxon>
        <taxon>Formicinae</taxon>
        <taxon>Camponotus</taxon>
    </lineage>
</organism>
<feature type="domain" description="RNase NYN" evidence="10">
    <location>
        <begin position="155"/>
        <end position="310"/>
    </location>
</feature>
<protein>
    <submittedName>
        <fullName evidence="12">Zinc finger CCCH domain-containing protein 12C</fullName>
    </submittedName>
</protein>
<dbReference type="GO" id="GO:0004521">
    <property type="term" value="F:RNA endonuclease activity"/>
    <property type="evidence" value="ECO:0007669"/>
    <property type="project" value="TreeGrafter"/>
</dbReference>
<feature type="domain" description="Rege-1 UBA-like" evidence="11">
    <location>
        <begin position="69"/>
        <end position="110"/>
    </location>
</feature>
<keyword evidence="9" id="KW-0460">Magnesium</keyword>
<sequence length="343" mass="38286">MAKTSCTLLRTLNNLNNICQGQGYWSWVPYSISPAAHADISRTASDTLAAEFAEYVTMDGSSTTQNPGYTARVEFALKLGYTERLVQAALQKLGPDPGQNELLAELIKLGATCSPKFIDGSDEADNLLDTEVDTDEGEGSLLTSTITNGVFSIDLKPIVIDGSNVAMSHGNKEIFSCRGIKICVDWFRARGHKEITVFVPKWRKEAFRPDNPVADQEILSELERDRLLVFTPSRLVGGKRMVCYDDRYILKLAAEVDGIVVSNDNYRDLAQENPEFRKVVEERILMYSFVNDRFMPPDDPLGRSGPTLENFLRITPKKVDPALPCPYAKVIFLLFISTMPHCF</sequence>
<dbReference type="PANTHER" id="PTHR12876:SF35">
    <property type="entry name" value="LD08718P-RELATED"/>
    <property type="match status" value="1"/>
</dbReference>
<keyword evidence="8" id="KW-0862">Zinc</keyword>
<evidence type="ECO:0000256" key="1">
    <source>
        <dbReference type="ARBA" id="ARBA00001946"/>
    </source>
</evidence>
<dbReference type="GO" id="GO:0008270">
    <property type="term" value="F:zinc ion binding"/>
    <property type="evidence" value="ECO:0007669"/>
    <property type="project" value="UniProtKB-KW"/>
</dbReference>
<dbReference type="InParanoid" id="E2A4I1"/>
<dbReference type="GO" id="GO:0016787">
    <property type="term" value="F:hydrolase activity"/>
    <property type="evidence" value="ECO:0007669"/>
    <property type="project" value="UniProtKB-KW"/>
</dbReference>
<evidence type="ECO:0000256" key="5">
    <source>
        <dbReference type="ARBA" id="ARBA00022759"/>
    </source>
</evidence>
<dbReference type="PANTHER" id="PTHR12876">
    <property type="entry name" value="N4BP1-RELATED"/>
    <property type="match status" value="1"/>
</dbReference>
<evidence type="ECO:0000256" key="7">
    <source>
        <dbReference type="ARBA" id="ARBA00022801"/>
    </source>
</evidence>
<dbReference type="Proteomes" id="UP000000311">
    <property type="component" value="Unassembled WGS sequence"/>
</dbReference>